<dbReference type="Gene3D" id="2.60.120.200">
    <property type="match status" value="1"/>
</dbReference>
<dbReference type="InterPro" id="IPR015987">
    <property type="entry name" value="UCP022704"/>
</dbReference>
<evidence type="ECO:0000313" key="2">
    <source>
        <dbReference type="Proteomes" id="UP000638897"/>
    </source>
</evidence>
<name>A0ABR7ZS97_ANACY</name>
<dbReference type="RefSeq" id="WP_010999722.1">
    <property type="nucleotide sequence ID" value="NZ_JACJQC010000058.1"/>
</dbReference>
<dbReference type="PIRSF" id="PIRSF022704">
    <property type="entry name" value="UCP022704"/>
    <property type="match status" value="1"/>
</dbReference>
<reference evidence="1 2" key="1">
    <citation type="journal article" date="2020" name="ISME J.">
        <title>Comparative genomics reveals insights into cyanobacterial evolution and habitat adaptation.</title>
        <authorList>
            <person name="Chen M.Y."/>
            <person name="Teng W.K."/>
            <person name="Zhao L."/>
            <person name="Hu C.X."/>
            <person name="Zhou Y.K."/>
            <person name="Han B.P."/>
            <person name="Song L.R."/>
            <person name="Shu W.S."/>
        </authorList>
    </citation>
    <scope>NUCLEOTIDE SEQUENCE [LARGE SCALE GENOMIC DNA]</scope>
    <source>
        <strain evidence="1 2">FACHB-318</strain>
    </source>
</reference>
<dbReference type="EMBL" id="JACJQC010000058">
    <property type="protein sequence ID" value="MBD2175202.1"/>
    <property type="molecule type" value="Genomic_DNA"/>
</dbReference>
<dbReference type="PANTHER" id="PTHR35332:SF2">
    <property type="entry name" value="REGULATION OF ENOLASE PROTEIN 1"/>
    <property type="match status" value="1"/>
</dbReference>
<protein>
    <submittedName>
        <fullName evidence="1">DUF1349 domain-containing protein</fullName>
    </submittedName>
</protein>
<dbReference type="InterPro" id="IPR013320">
    <property type="entry name" value="ConA-like_dom_sf"/>
</dbReference>
<evidence type="ECO:0000313" key="1">
    <source>
        <dbReference type="EMBL" id="MBD2175202.1"/>
    </source>
</evidence>
<organism evidence="1 2">
    <name type="scientific">Anabaena cylindrica FACHB-318</name>
    <dbReference type="NCBI Taxonomy" id="2692880"/>
    <lineage>
        <taxon>Bacteria</taxon>
        <taxon>Bacillati</taxon>
        <taxon>Cyanobacteriota</taxon>
        <taxon>Cyanophyceae</taxon>
        <taxon>Nostocales</taxon>
        <taxon>Nostocaceae</taxon>
        <taxon>Anabaena</taxon>
    </lineage>
</organism>
<dbReference type="SUPFAM" id="SSF49899">
    <property type="entry name" value="Concanavalin A-like lectins/glucanases"/>
    <property type="match status" value="1"/>
</dbReference>
<accession>A0ABR7ZS97</accession>
<dbReference type="PANTHER" id="PTHR35332">
    <property type="entry name" value="REGULATION OF ENOLASE PROTEIN 1"/>
    <property type="match status" value="1"/>
</dbReference>
<keyword evidence="2" id="KW-1185">Reference proteome</keyword>
<comment type="caution">
    <text evidence="1">The sequence shown here is derived from an EMBL/GenBank/DDBJ whole genome shotgun (WGS) entry which is preliminary data.</text>
</comment>
<dbReference type="InterPro" id="IPR009784">
    <property type="entry name" value="DUF1349"/>
</dbReference>
<gene>
    <name evidence="1" type="ORF">H6F81_29085</name>
</gene>
<dbReference type="Pfam" id="PF07081">
    <property type="entry name" value="DUF1349"/>
    <property type="match status" value="1"/>
</dbReference>
<sequence>MEWLNEPPNWSHSDQKIIVTTSPKTDFWRITHYGFIRDSGHFYFDRVSTDFVVDVKIKGNYKDLYDQAGIMIRADEQHWIKTGIEYVDGVQNLSAVVTHNYSDWSFTPLLNPPNIFQVRVERCQEAIHIAYLDEYSRYVPFRMAYFPVALDIQVGIMCASPQGNGYEVIFEDYQLTKKGEKLS</sequence>
<proteinExistence type="predicted"/>
<dbReference type="Proteomes" id="UP000638897">
    <property type="component" value="Unassembled WGS sequence"/>
</dbReference>